<dbReference type="GO" id="GO:0032040">
    <property type="term" value="C:small-subunit processome"/>
    <property type="evidence" value="ECO:0007669"/>
    <property type="project" value="TreeGrafter"/>
</dbReference>
<dbReference type="GeneID" id="3863095"/>
<feature type="domain" description="Nucleolar protein 10-like second" evidence="1">
    <location>
        <begin position="399"/>
        <end position="446"/>
    </location>
</feature>
<dbReference type="RefSeq" id="XP_952919.1">
    <property type="nucleotide sequence ID" value="XM_947826.1"/>
</dbReference>
<dbReference type="FunCoup" id="Q4UA58">
    <property type="interactions" value="563"/>
</dbReference>
<name>Q4UA58_THEAN</name>
<dbReference type="SUPFAM" id="SSF50978">
    <property type="entry name" value="WD40 repeat-like"/>
    <property type="match status" value="1"/>
</dbReference>
<dbReference type="eggNOG" id="KOG2321">
    <property type="taxonomic scope" value="Eukaryota"/>
</dbReference>
<keyword evidence="4" id="KW-1185">Reference proteome</keyword>
<sequence length="535" mass="61133">MLRSFNSNGLKVYSLSSGKSIPQFALEALKNKNKLKKNVEYEHRIELIHDLEFPQCCGTVTISPDLRYIIATGSYPPQVLYSTSQLLYYTIIGIYDTLELCLKHRRGIDNEVIKTCFLASDYTKLAFLCHQRFIEFHNRGGTHYKIRVPREGTDMIYVSDYASLLTTTTSNKIYRVNLEKGMFEEPLESSSSSLNCVCENPILPLVSAGGCGLLENWDLRTNSPVSSLTLQDQNEKVTACGYSVNGLKVAVGTEFGSVKLFDIRNSKPLWQYNSVSKLQIKSLQFINSINHYSIEIGENSLIGFCDNRSVRVHSMDNGNFVASIEGLTSEKQTYANINGFSFYPDTGICFIVGDQTRVGTYFIPHIGPAPTWCTFLENITEEMEVPNATNTGLPPKQQIYDEYVFVTKEQLDELSASDLIGTNMVKDYMHGFFIQSKLYHKLKSMNEFDYEEYKNKKLQERIESKRQMRVPIRQKPVKVNQEFAQKLHTKSQINQEKMSKKEKEMAMMAKAALEDERFAKIFTDENFTIEQINTH</sequence>
<evidence type="ECO:0008006" key="5">
    <source>
        <dbReference type="Google" id="ProtNLM"/>
    </source>
</evidence>
<dbReference type="STRING" id="5874.Q4UA58"/>
<evidence type="ECO:0000259" key="1">
    <source>
        <dbReference type="Pfam" id="PF23097"/>
    </source>
</evidence>
<dbReference type="EMBL" id="CR940353">
    <property type="protein sequence ID" value="CAI76295.1"/>
    <property type="molecule type" value="Genomic_DNA"/>
</dbReference>
<dbReference type="Pfam" id="PF23098">
    <property type="entry name" value="Beta-prop_NOL10_N"/>
    <property type="match status" value="1"/>
</dbReference>
<dbReference type="OMA" id="GYFMDVR"/>
<protein>
    <recommendedName>
        <fullName evidence="5">Nucleolar protein 10</fullName>
    </recommendedName>
</protein>
<dbReference type="InterPro" id="IPR056551">
    <property type="entry name" value="Beta-prop_NOL10_N"/>
</dbReference>
<dbReference type="InterPro" id="IPR036322">
    <property type="entry name" value="WD40_repeat_dom_sf"/>
</dbReference>
<dbReference type="InterPro" id="IPR040382">
    <property type="entry name" value="NOL10/Enp2"/>
</dbReference>
<dbReference type="PANTHER" id="PTHR14927:SF0">
    <property type="entry name" value="NUCLEOLAR PROTEIN 10"/>
    <property type="match status" value="1"/>
</dbReference>
<dbReference type="Pfam" id="PF23097">
    <property type="entry name" value="NOL10_2nd"/>
    <property type="match status" value="1"/>
</dbReference>
<dbReference type="InParanoid" id="Q4UA58"/>
<dbReference type="GO" id="GO:0030686">
    <property type="term" value="C:90S preribosome"/>
    <property type="evidence" value="ECO:0007669"/>
    <property type="project" value="TreeGrafter"/>
</dbReference>
<dbReference type="GO" id="GO:0000462">
    <property type="term" value="P:maturation of SSU-rRNA from tricistronic rRNA transcript (SSU-rRNA, 5.8S rRNA, LSU-rRNA)"/>
    <property type="evidence" value="ECO:0007669"/>
    <property type="project" value="TreeGrafter"/>
</dbReference>
<reference evidence="3 4" key="1">
    <citation type="journal article" date="2005" name="Science">
        <title>Genome of the host-cell transforming parasite Theileria annulata compared with T. parva.</title>
        <authorList>
            <person name="Pain A."/>
            <person name="Renauld H."/>
            <person name="Berriman M."/>
            <person name="Murphy L."/>
            <person name="Yeats C.A."/>
            <person name="Weir W."/>
            <person name="Kerhornou A."/>
            <person name="Aslett M."/>
            <person name="Bishop R."/>
            <person name="Bouchier C."/>
            <person name="Cochet M."/>
            <person name="Coulson R.M.R."/>
            <person name="Cronin A."/>
            <person name="de Villiers E.P."/>
            <person name="Fraser A."/>
            <person name="Fosker N."/>
            <person name="Gardner M."/>
            <person name="Goble A."/>
            <person name="Griffiths-Jones S."/>
            <person name="Harris D.E."/>
            <person name="Katzer F."/>
            <person name="Larke N."/>
            <person name="Lord A."/>
            <person name="Maser P."/>
            <person name="McKellar S."/>
            <person name="Mooney P."/>
            <person name="Morton F."/>
            <person name="Nene V."/>
            <person name="O'Neil S."/>
            <person name="Price C."/>
            <person name="Quail M.A."/>
            <person name="Rabbinowitsch E."/>
            <person name="Rawlings N.D."/>
            <person name="Rutter S."/>
            <person name="Saunders D."/>
            <person name="Seeger K."/>
            <person name="Shah T."/>
            <person name="Squares R."/>
            <person name="Squares S."/>
            <person name="Tivey A."/>
            <person name="Walker A.R."/>
            <person name="Woodward J."/>
            <person name="Dobbelaere D.A.E."/>
            <person name="Langsley G."/>
            <person name="Rajandream M.A."/>
            <person name="McKeever D."/>
            <person name="Shiels B."/>
            <person name="Tait A."/>
            <person name="Barrell B.G."/>
            <person name="Hall N."/>
        </authorList>
    </citation>
    <scope>NUCLEOTIDE SEQUENCE [LARGE SCALE GENOMIC DNA]</scope>
    <source>
        <strain evidence="4">Ankara</strain>
    </source>
</reference>
<evidence type="ECO:0000259" key="2">
    <source>
        <dbReference type="Pfam" id="PF23098"/>
    </source>
</evidence>
<organism evidence="3 4">
    <name type="scientific">Theileria annulata</name>
    <dbReference type="NCBI Taxonomy" id="5874"/>
    <lineage>
        <taxon>Eukaryota</taxon>
        <taxon>Sar</taxon>
        <taxon>Alveolata</taxon>
        <taxon>Apicomplexa</taxon>
        <taxon>Aconoidasida</taxon>
        <taxon>Piroplasmida</taxon>
        <taxon>Theileriidae</taxon>
        <taxon>Theileria</taxon>
    </lineage>
</organism>
<dbReference type="AlphaFoldDB" id="Q4UA58"/>
<gene>
    <name evidence="3" type="ORF">TA07440</name>
</gene>
<proteinExistence type="predicted"/>
<dbReference type="Proteomes" id="UP000001950">
    <property type="component" value="Chromosome 4"/>
</dbReference>
<accession>Q4UA58</accession>
<feature type="domain" description="Nucleolar protein 10-like N-terminal" evidence="2">
    <location>
        <begin position="8"/>
        <end position="386"/>
    </location>
</feature>
<evidence type="ECO:0000313" key="3">
    <source>
        <dbReference type="EMBL" id="CAI76295.1"/>
    </source>
</evidence>
<dbReference type="PANTHER" id="PTHR14927">
    <property type="entry name" value="NUCLEOLAR PROTEIN 10"/>
    <property type="match status" value="1"/>
</dbReference>
<dbReference type="VEuPathDB" id="PiroplasmaDB:TA07440"/>
<dbReference type="KEGG" id="tan:TA07440"/>
<dbReference type="InterPro" id="IPR015943">
    <property type="entry name" value="WD40/YVTN_repeat-like_dom_sf"/>
</dbReference>
<dbReference type="OrthoDB" id="273340at2759"/>
<evidence type="ECO:0000313" key="4">
    <source>
        <dbReference type="Proteomes" id="UP000001950"/>
    </source>
</evidence>
<dbReference type="InterPro" id="IPR056550">
    <property type="entry name" value="NOL10_2nd"/>
</dbReference>
<dbReference type="Gene3D" id="2.130.10.10">
    <property type="entry name" value="YVTN repeat-like/Quinoprotein amine dehydrogenase"/>
    <property type="match status" value="1"/>
</dbReference>